<dbReference type="InterPro" id="IPR028624">
    <property type="entry name" value="Tscrpt_elong_fac_GreA/B"/>
</dbReference>
<comment type="function">
    <text evidence="6 8 9">Necessary for efficient RNA polymerase transcription elongation past template-encoded arresting sites. The arresting sites in DNA have the property of trapping a certain fraction of elongating RNA polymerases that pass through, resulting in locked ternary complexes. Cleavage of the nascent transcript by cleavage factors such as GreA or GreB allows the resumption of elongation from the new 3'terminus. GreA releases sequences of 2 to 3 nucleotides.</text>
</comment>
<feature type="domain" description="Transcription elongation factor GreA/GreB N-terminal" evidence="11">
    <location>
        <begin position="8"/>
        <end position="77"/>
    </location>
</feature>
<dbReference type="GO" id="GO:0070063">
    <property type="term" value="F:RNA polymerase binding"/>
    <property type="evidence" value="ECO:0007669"/>
    <property type="project" value="InterPro"/>
</dbReference>
<evidence type="ECO:0000256" key="8">
    <source>
        <dbReference type="HAMAP-Rule" id="MF_00105"/>
    </source>
</evidence>
<dbReference type="PIRSF" id="PIRSF006092">
    <property type="entry name" value="GreA_GreB"/>
    <property type="match status" value="1"/>
</dbReference>
<proteinExistence type="inferred from homology"/>
<evidence type="ECO:0000256" key="4">
    <source>
        <dbReference type="ARBA" id="ARBA00023125"/>
    </source>
</evidence>
<evidence type="ECO:0000256" key="2">
    <source>
        <dbReference type="ARBA" id="ARBA00013729"/>
    </source>
</evidence>
<evidence type="ECO:0000256" key="1">
    <source>
        <dbReference type="ARBA" id="ARBA00008213"/>
    </source>
</evidence>
<dbReference type="PANTHER" id="PTHR30437:SF4">
    <property type="entry name" value="TRANSCRIPTION ELONGATION FACTOR GREA"/>
    <property type="match status" value="1"/>
</dbReference>
<dbReference type="GO" id="GO:0003677">
    <property type="term" value="F:DNA binding"/>
    <property type="evidence" value="ECO:0007669"/>
    <property type="project" value="UniProtKB-UniRule"/>
</dbReference>
<dbReference type="InterPro" id="IPR001437">
    <property type="entry name" value="Tscrpt_elong_fac_GreA/B_C"/>
</dbReference>
<dbReference type="SUPFAM" id="SSF54534">
    <property type="entry name" value="FKBP-like"/>
    <property type="match status" value="1"/>
</dbReference>
<organism evidence="12 13">
    <name type="scientific">Candidatus Vogelbacteria bacterium RIFOXYD1_FULL_44_32</name>
    <dbReference type="NCBI Taxonomy" id="1802438"/>
    <lineage>
        <taxon>Bacteria</taxon>
        <taxon>Candidatus Vogeliibacteriota</taxon>
    </lineage>
</organism>
<feature type="coiled-coil region" evidence="8">
    <location>
        <begin position="10"/>
        <end position="71"/>
    </location>
</feature>
<evidence type="ECO:0000256" key="6">
    <source>
        <dbReference type="ARBA" id="ARBA00024916"/>
    </source>
</evidence>
<dbReference type="Pfam" id="PF01272">
    <property type="entry name" value="GreA_GreB"/>
    <property type="match status" value="1"/>
</dbReference>
<evidence type="ECO:0000259" key="10">
    <source>
        <dbReference type="Pfam" id="PF01272"/>
    </source>
</evidence>
<dbReference type="EMBL" id="MHTJ01000003">
    <property type="protein sequence ID" value="OHA58681.1"/>
    <property type="molecule type" value="Genomic_DNA"/>
</dbReference>
<dbReference type="FunFam" id="1.10.287.180:FF:000001">
    <property type="entry name" value="Transcription elongation factor GreA"/>
    <property type="match status" value="1"/>
</dbReference>
<keyword evidence="8" id="KW-0175">Coiled coil</keyword>
<keyword evidence="4 8" id="KW-0238">DNA-binding</keyword>
<gene>
    <name evidence="8" type="primary">greA</name>
    <name evidence="12" type="ORF">A2571_02840</name>
</gene>
<comment type="caution">
    <text evidence="12">The sequence shown here is derived from an EMBL/GenBank/DDBJ whole genome shotgun (WGS) entry which is preliminary data.</text>
</comment>
<dbReference type="HAMAP" id="MF_00105">
    <property type="entry name" value="GreA_GreB"/>
    <property type="match status" value="1"/>
</dbReference>
<dbReference type="Pfam" id="PF03449">
    <property type="entry name" value="GreA_GreB_N"/>
    <property type="match status" value="1"/>
</dbReference>
<dbReference type="InterPro" id="IPR036953">
    <property type="entry name" value="GreA/GreB_C_sf"/>
</dbReference>
<comment type="similarity">
    <text evidence="1 8 9">Belongs to the GreA/GreB family.</text>
</comment>
<keyword evidence="5 8" id="KW-0804">Transcription</keyword>
<dbReference type="PROSITE" id="PS00829">
    <property type="entry name" value="GREAB_1"/>
    <property type="match status" value="1"/>
</dbReference>
<name>A0A1G2QFC7_9BACT</name>
<evidence type="ECO:0000256" key="9">
    <source>
        <dbReference type="RuleBase" id="RU000556"/>
    </source>
</evidence>
<dbReference type="AlphaFoldDB" id="A0A1G2QFC7"/>
<evidence type="ECO:0000256" key="5">
    <source>
        <dbReference type="ARBA" id="ARBA00023163"/>
    </source>
</evidence>
<dbReference type="Gene3D" id="3.10.50.30">
    <property type="entry name" value="Transcription elongation factor, GreA/GreB, C-terminal domain"/>
    <property type="match status" value="1"/>
</dbReference>
<dbReference type="NCBIfam" id="TIGR01462">
    <property type="entry name" value="greA"/>
    <property type="match status" value="1"/>
</dbReference>
<dbReference type="InterPro" id="IPR006359">
    <property type="entry name" value="Tscrpt_elong_fac_GreA"/>
</dbReference>
<dbReference type="GO" id="GO:0032784">
    <property type="term" value="P:regulation of DNA-templated transcription elongation"/>
    <property type="evidence" value="ECO:0007669"/>
    <property type="project" value="UniProtKB-UniRule"/>
</dbReference>
<dbReference type="PANTHER" id="PTHR30437">
    <property type="entry name" value="TRANSCRIPTION ELONGATION FACTOR GREA"/>
    <property type="match status" value="1"/>
</dbReference>
<evidence type="ECO:0000313" key="12">
    <source>
        <dbReference type="EMBL" id="OHA58681.1"/>
    </source>
</evidence>
<dbReference type="Proteomes" id="UP000177043">
    <property type="component" value="Unassembled WGS sequence"/>
</dbReference>
<dbReference type="GO" id="GO:0006354">
    <property type="term" value="P:DNA-templated transcription elongation"/>
    <property type="evidence" value="ECO:0007669"/>
    <property type="project" value="TreeGrafter"/>
</dbReference>
<dbReference type="SUPFAM" id="SSF46557">
    <property type="entry name" value="GreA transcript cleavage protein, N-terminal domain"/>
    <property type="match status" value="1"/>
</dbReference>
<dbReference type="FunFam" id="3.10.50.30:FF:000001">
    <property type="entry name" value="Transcription elongation factor GreA"/>
    <property type="match status" value="1"/>
</dbReference>
<evidence type="ECO:0000313" key="13">
    <source>
        <dbReference type="Proteomes" id="UP000177043"/>
    </source>
</evidence>
<keyword evidence="3 8" id="KW-0805">Transcription regulation</keyword>
<dbReference type="NCBIfam" id="NF001263">
    <property type="entry name" value="PRK00226.1-4"/>
    <property type="match status" value="1"/>
</dbReference>
<accession>A0A1G2QFC7</accession>
<reference evidence="12 13" key="1">
    <citation type="journal article" date="2016" name="Nat. Commun.">
        <title>Thousands of microbial genomes shed light on interconnected biogeochemical processes in an aquifer system.</title>
        <authorList>
            <person name="Anantharaman K."/>
            <person name="Brown C.T."/>
            <person name="Hug L.A."/>
            <person name="Sharon I."/>
            <person name="Castelle C.J."/>
            <person name="Probst A.J."/>
            <person name="Thomas B.C."/>
            <person name="Singh A."/>
            <person name="Wilkins M.J."/>
            <person name="Karaoz U."/>
            <person name="Brodie E.L."/>
            <person name="Williams K.H."/>
            <person name="Hubbard S.S."/>
            <person name="Banfield J.F."/>
        </authorList>
    </citation>
    <scope>NUCLEOTIDE SEQUENCE [LARGE SCALE GENOMIC DNA]</scope>
</reference>
<dbReference type="InterPro" id="IPR023459">
    <property type="entry name" value="Tscrpt_elong_fac_GreA/B_fam"/>
</dbReference>
<dbReference type="Gene3D" id="1.10.287.180">
    <property type="entry name" value="Transcription elongation factor, GreA/GreB, N-terminal domain"/>
    <property type="match status" value="1"/>
</dbReference>
<protein>
    <recommendedName>
        <fullName evidence="2 8">Transcription elongation factor GreA</fullName>
    </recommendedName>
    <alternativeName>
        <fullName evidence="7 8">Transcript cleavage factor GreA</fullName>
    </alternativeName>
</protein>
<dbReference type="InterPro" id="IPR018151">
    <property type="entry name" value="TF_GreA/GreB_CS"/>
</dbReference>
<dbReference type="InterPro" id="IPR022691">
    <property type="entry name" value="Tscrpt_elong_fac_GreA/B_N"/>
</dbReference>
<sequence length="156" mass="17071">MTNIDPAYLSEQKRKELEAELLNLKMVERKNIAGQLEYAKSLGDLSENAEYHEARDKQADIEDRIADLEVMLKNAVIISGSATKDKVVVGSKVLIQKAGGDKIEYQIVGSEEANAAMGKISHQSPLGSALLNKKKSDKVLVSTPKGDVQYSIVDIK</sequence>
<dbReference type="STRING" id="1802438.A2571_02840"/>
<evidence type="ECO:0000256" key="7">
    <source>
        <dbReference type="ARBA" id="ARBA00030776"/>
    </source>
</evidence>
<evidence type="ECO:0000256" key="3">
    <source>
        <dbReference type="ARBA" id="ARBA00023015"/>
    </source>
</evidence>
<dbReference type="InterPro" id="IPR036805">
    <property type="entry name" value="Tscrpt_elong_fac_GreA/B_N_sf"/>
</dbReference>
<feature type="domain" description="Transcription elongation factor GreA/GreB C-terminal" evidence="10">
    <location>
        <begin position="83"/>
        <end position="156"/>
    </location>
</feature>
<evidence type="ECO:0000259" key="11">
    <source>
        <dbReference type="Pfam" id="PF03449"/>
    </source>
</evidence>